<dbReference type="EMBL" id="LBVU01000001">
    <property type="protein sequence ID" value="KKQ92647.1"/>
    <property type="molecule type" value="Genomic_DNA"/>
</dbReference>
<name>A0A0G0LNL9_9BACT</name>
<feature type="transmembrane region" description="Helical" evidence="1">
    <location>
        <begin position="12"/>
        <end position="29"/>
    </location>
</feature>
<dbReference type="Proteomes" id="UP000034774">
    <property type="component" value="Unassembled WGS sequence"/>
</dbReference>
<keyword evidence="1" id="KW-0812">Transmembrane</keyword>
<dbReference type="AlphaFoldDB" id="A0A0G0LNL9"/>
<evidence type="ECO:0000313" key="3">
    <source>
        <dbReference type="Proteomes" id="UP000034774"/>
    </source>
</evidence>
<accession>A0A0G0LNL9</accession>
<evidence type="ECO:0000313" key="2">
    <source>
        <dbReference type="EMBL" id="KKQ92647.1"/>
    </source>
</evidence>
<gene>
    <name evidence="2" type="ORF">UT17_C0001G0026</name>
</gene>
<keyword evidence="1" id="KW-0472">Membrane</keyword>
<keyword evidence="1" id="KW-1133">Transmembrane helix</keyword>
<organism evidence="2 3">
    <name type="scientific">Candidatus Woesebacteria bacterium GW2011_GWB1_39_10</name>
    <dbReference type="NCBI Taxonomy" id="1618572"/>
    <lineage>
        <taxon>Bacteria</taxon>
        <taxon>Candidatus Woeseibacteriota</taxon>
    </lineage>
</organism>
<proteinExistence type="predicted"/>
<protein>
    <submittedName>
        <fullName evidence="2">Uncharacterized protein</fullName>
    </submittedName>
</protein>
<comment type="caution">
    <text evidence="2">The sequence shown here is derived from an EMBL/GenBank/DDBJ whole genome shotgun (WGS) entry which is preliminary data.</text>
</comment>
<sequence length="168" mass="18264">MLSSLKMKTRDIIVGFLVLVVLITGVLLIKNSKKNKAVNLPAQTPSISQKITEKFGGITIPPNADKADLLPVAGNEGLGEVVRVFDNGKFELTVLADLGQSKNGYFYQAWMSDGTTFISLGKLNLAKGGYLVNFSSTKNYSGYKKIVVTLEKVFDQTPEEVVLQGSFN</sequence>
<evidence type="ECO:0000256" key="1">
    <source>
        <dbReference type="SAM" id="Phobius"/>
    </source>
</evidence>
<reference evidence="2 3" key="1">
    <citation type="journal article" date="2015" name="Nature">
        <title>rRNA introns, odd ribosomes, and small enigmatic genomes across a large radiation of phyla.</title>
        <authorList>
            <person name="Brown C.T."/>
            <person name="Hug L.A."/>
            <person name="Thomas B.C."/>
            <person name="Sharon I."/>
            <person name="Castelle C.J."/>
            <person name="Singh A."/>
            <person name="Wilkins M.J."/>
            <person name="Williams K.H."/>
            <person name="Banfield J.F."/>
        </authorList>
    </citation>
    <scope>NUCLEOTIDE SEQUENCE [LARGE SCALE GENOMIC DNA]</scope>
</reference>